<dbReference type="PANTHER" id="PTHR12533:SF7">
    <property type="entry name" value="NFAT NUCLEAR FACTOR, ISOFORM B"/>
    <property type="match status" value="1"/>
</dbReference>
<dbReference type="InterPro" id="IPR013783">
    <property type="entry name" value="Ig-like_fold"/>
</dbReference>
<dbReference type="InterPro" id="IPR032397">
    <property type="entry name" value="RHD_dimer"/>
</dbReference>
<keyword evidence="10" id="KW-1185">Reference proteome</keyword>
<evidence type="ECO:0000256" key="4">
    <source>
        <dbReference type="ARBA" id="ARBA00023125"/>
    </source>
</evidence>
<dbReference type="AlphaFoldDB" id="A0A5N5SXS9"/>
<evidence type="ECO:0000256" key="5">
    <source>
        <dbReference type="ARBA" id="ARBA00023163"/>
    </source>
</evidence>
<organism evidence="9 10">
    <name type="scientific">Armadillidium nasatum</name>
    <dbReference type="NCBI Taxonomy" id="96803"/>
    <lineage>
        <taxon>Eukaryota</taxon>
        <taxon>Metazoa</taxon>
        <taxon>Ecdysozoa</taxon>
        <taxon>Arthropoda</taxon>
        <taxon>Crustacea</taxon>
        <taxon>Multicrustacea</taxon>
        <taxon>Malacostraca</taxon>
        <taxon>Eumalacostraca</taxon>
        <taxon>Peracarida</taxon>
        <taxon>Isopoda</taxon>
        <taxon>Oniscidea</taxon>
        <taxon>Crinocheta</taxon>
        <taxon>Armadillidiidae</taxon>
        <taxon>Armadillidium</taxon>
    </lineage>
</organism>
<evidence type="ECO:0000256" key="1">
    <source>
        <dbReference type="ARBA" id="ARBA00004123"/>
    </source>
</evidence>
<dbReference type="Gene3D" id="2.60.40.340">
    <property type="entry name" value="Rel homology domain (RHD), DNA-binding domain"/>
    <property type="match status" value="1"/>
</dbReference>
<dbReference type="EMBL" id="SEYY01018751">
    <property type="protein sequence ID" value="KAB7499036.1"/>
    <property type="molecule type" value="Genomic_DNA"/>
</dbReference>
<keyword evidence="3" id="KW-0805">Transcription regulation</keyword>
<keyword evidence="5" id="KW-0804">Transcription</keyword>
<dbReference type="OrthoDB" id="5346094at2759"/>
<dbReference type="GO" id="GO:0005667">
    <property type="term" value="C:transcription regulator complex"/>
    <property type="evidence" value="ECO:0007669"/>
    <property type="project" value="TreeGrafter"/>
</dbReference>
<name>A0A5N5SXS9_9CRUS</name>
<dbReference type="FunFam" id="2.60.40.340:FF:000002">
    <property type="entry name" value="Nuclear factor of activated T-cells 5, tonicity-responsive"/>
    <property type="match status" value="1"/>
</dbReference>
<protein>
    <submittedName>
        <fullName evidence="9">Nuclear factor of activated T-cells 5</fullName>
    </submittedName>
</protein>
<evidence type="ECO:0000313" key="9">
    <source>
        <dbReference type="EMBL" id="KAB7499036.1"/>
    </source>
</evidence>
<dbReference type="InterPro" id="IPR014756">
    <property type="entry name" value="Ig_E-set"/>
</dbReference>
<dbReference type="Proteomes" id="UP000326759">
    <property type="component" value="Unassembled WGS sequence"/>
</dbReference>
<sequence>MDSSNSHSGSPTQRGPPTACAVPGGNSNSGFPGIVLSQFGASNEILVDSGIELCPKRLRLDMTEEANELPEEVASLPQCPDEGGRTKIVSFKNIPGLVLPATAAQVQQTTLLSIPPPRQTIQQAPKPCVVEHLLKQKPSTSVPKTTTKLEKGSTRKKVKGHVLEGNLSSISSDGAYELELLTQPELQHRARYQTEGSRGSVKDREGSGHPCVKVFVASDGAQSNSVIPHLFYQACKVSGKNSTPCSEERIHGTTVLEILMQPEKDMTVSCDCVGILKERNVDVEQRMKSFVTRGKKKSTKCRLVFRTKVTLKSGAQEILQVVSQPISCTQPPGIPEICRKSRSSCSVEGNKELFIIGKNFYKDTEVVFKEVSPQGEIVWSSSVIPEKDFPAVESFDMSSSPVPQLCGDWGSGGSDGCGFLPNIDVAAALGLQEVLLRLLLGHARGRGPFIRARAVKLNEMYTESGGNLPFTTTAALKSNPYSSKEVLFLPQTVTSTSFPTVSTQKQNKNCSSVNGIVKEERISPLPPFPSGPHQVTRVLATVVPQIQMTSSLMPKFTQKALHSNTFTTATVLAPKISPNSTPSHVLGIANSNFAAPMEVKENVLENLIHMLKLLKSIPGNLHNPIVELVADEILRQVRKSNLRSESGAESLPQNVVGQMQNVQPQYVVPNVANEKPSEIQKPNDSVKNLAAFTTNANGLQLTGASSVSCGKSRKSCY</sequence>
<evidence type="ECO:0000256" key="7">
    <source>
        <dbReference type="SAM" id="MobiDB-lite"/>
    </source>
</evidence>
<evidence type="ECO:0000313" key="10">
    <source>
        <dbReference type="Proteomes" id="UP000326759"/>
    </source>
</evidence>
<dbReference type="SUPFAM" id="SSF49417">
    <property type="entry name" value="p53-like transcription factors"/>
    <property type="match status" value="1"/>
</dbReference>
<dbReference type="Pfam" id="PF16179">
    <property type="entry name" value="RHD_dimer"/>
    <property type="match status" value="1"/>
</dbReference>
<dbReference type="PANTHER" id="PTHR12533">
    <property type="entry name" value="NFAT"/>
    <property type="match status" value="1"/>
</dbReference>
<feature type="region of interest" description="Disordered" evidence="7">
    <location>
        <begin position="1"/>
        <end position="27"/>
    </location>
</feature>
<feature type="compositionally biased region" description="Polar residues" evidence="7">
    <location>
        <begin position="1"/>
        <end position="15"/>
    </location>
</feature>
<accession>A0A5N5SXS9</accession>
<keyword evidence="2" id="KW-0597">Phosphoprotein</keyword>
<dbReference type="GO" id="GO:0000978">
    <property type="term" value="F:RNA polymerase II cis-regulatory region sequence-specific DNA binding"/>
    <property type="evidence" value="ECO:0007669"/>
    <property type="project" value="TreeGrafter"/>
</dbReference>
<dbReference type="PROSITE" id="PS50254">
    <property type="entry name" value="REL_2"/>
    <property type="match status" value="1"/>
</dbReference>
<dbReference type="InterPro" id="IPR008366">
    <property type="entry name" value="NFAT"/>
</dbReference>
<evidence type="ECO:0000256" key="6">
    <source>
        <dbReference type="ARBA" id="ARBA00023242"/>
    </source>
</evidence>
<evidence type="ECO:0000259" key="8">
    <source>
        <dbReference type="PROSITE" id="PS50254"/>
    </source>
</evidence>
<dbReference type="InterPro" id="IPR011539">
    <property type="entry name" value="RHD_DNA_bind_dom"/>
</dbReference>
<keyword evidence="6" id="KW-0539">Nucleus</keyword>
<evidence type="ECO:0000256" key="3">
    <source>
        <dbReference type="ARBA" id="ARBA00023015"/>
    </source>
</evidence>
<dbReference type="InterPro" id="IPR037059">
    <property type="entry name" value="RHD_DNA_bind_dom_sf"/>
</dbReference>
<feature type="domain" description="RHD" evidence="8">
    <location>
        <begin position="244"/>
        <end position="333"/>
    </location>
</feature>
<dbReference type="Pfam" id="PF00554">
    <property type="entry name" value="RHD_DNA_bind"/>
    <property type="match status" value="1"/>
</dbReference>
<dbReference type="Gene3D" id="2.60.40.10">
    <property type="entry name" value="Immunoglobulins"/>
    <property type="match status" value="1"/>
</dbReference>
<dbReference type="InterPro" id="IPR008967">
    <property type="entry name" value="p53-like_TF_DNA-bd_sf"/>
</dbReference>
<dbReference type="GO" id="GO:0005634">
    <property type="term" value="C:nucleus"/>
    <property type="evidence" value="ECO:0007669"/>
    <property type="project" value="UniProtKB-SubCell"/>
</dbReference>
<comment type="subcellular location">
    <subcellularLocation>
        <location evidence="1">Nucleus</location>
    </subcellularLocation>
</comment>
<proteinExistence type="predicted"/>
<keyword evidence="4" id="KW-0238">DNA-binding</keyword>
<reference evidence="9 10" key="1">
    <citation type="journal article" date="2019" name="PLoS Biol.">
        <title>Sex chromosomes control vertical transmission of feminizing Wolbachia symbionts in an isopod.</title>
        <authorList>
            <person name="Becking T."/>
            <person name="Chebbi M.A."/>
            <person name="Giraud I."/>
            <person name="Moumen B."/>
            <person name="Laverre T."/>
            <person name="Caubet Y."/>
            <person name="Peccoud J."/>
            <person name="Gilbert C."/>
            <person name="Cordaux R."/>
        </authorList>
    </citation>
    <scope>NUCLEOTIDE SEQUENCE [LARGE SCALE GENOMIC DNA]</scope>
    <source>
        <strain evidence="9">ANa2</strain>
        <tissue evidence="9">Whole body excluding digestive tract and cuticle</tissue>
    </source>
</reference>
<evidence type="ECO:0000256" key="2">
    <source>
        <dbReference type="ARBA" id="ARBA00022553"/>
    </source>
</evidence>
<dbReference type="SUPFAM" id="SSF81296">
    <property type="entry name" value="E set domains"/>
    <property type="match status" value="1"/>
</dbReference>
<dbReference type="GO" id="GO:0000981">
    <property type="term" value="F:DNA-binding transcription factor activity, RNA polymerase II-specific"/>
    <property type="evidence" value="ECO:0007669"/>
    <property type="project" value="TreeGrafter"/>
</dbReference>
<gene>
    <name evidence="9" type="primary">Nfat5</name>
    <name evidence="9" type="ORF">Anas_08583</name>
</gene>
<comment type="caution">
    <text evidence="9">The sequence shown here is derived from an EMBL/GenBank/DDBJ whole genome shotgun (WGS) entry which is preliminary data.</text>
</comment>